<comment type="caution">
    <text evidence="3">The sequence shown here is derived from an EMBL/GenBank/DDBJ whole genome shotgun (WGS) entry which is preliminary data.</text>
</comment>
<feature type="compositionally biased region" description="Gly residues" evidence="1">
    <location>
        <begin position="363"/>
        <end position="386"/>
    </location>
</feature>
<protein>
    <recommendedName>
        <fullName evidence="5">Acid protease</fullName>
    </recommendedName>
</protein>
<evidence type="ECO:0000256" key="2">
    <source>
        <dbReference type="SAM" id="SignalP"/>
    </source>
</evidence>
<feature type="region of interest" description="Disordered" evidence="1">
    <location>
        <begin position="360"/>
        <end position="386"/>
    </location>
</feature>
<dbReference type="OrthoDB" id="4524137at2759"/>
<reference evidence="3 4" key="1">
    <citation type="submission" date="2016-12" db="EMBL/GenBank/DDBJ databases">
        <title>The genomes of Aspergillus section Nigri reveals drivers in fungal speciation.</title>
        <authorList>
            <consortium name="DOE Joint Genome Institute"/>
            <person name="Vesth T.C."/>
            <person name="Nybo J."/>
            <person name="Theobald S."/>
            <person name="Brandl J."/>
            <person name="Frisvad J.C."/>
            <person name="Nielsen K.F."/>
            <person name="Lyhne E.K."/>
            <person name="Kogle M.E."/>
            <person name="Kuo A."/>
            <person name="Riley R."/>
            <person name="Clum A."/>
            <person name="Nolan M."/>
            <person name="Lipzen A."/>
            <person name="Salamov A."/>
            <person name="Henrissat B."/>
            <person name="Wiebenga A."/>
            <person name="De Vries R.P."/>
            <person name="Grigoriev I.V."/>
            <person name="Mortensen U.H."/>
            <person name="Andersen M.R."/>
            <person name="Baker S.E."/>
        </authorList>
    </citation>
    <scope>NUCLEOTIDE SEQUENCE [LARGE SCALE GENOMIC DNA]</scope>
    <source>
        <strain evidence="3 4">CBS 115572</strain>
    </source>
</reference>
<evidence type="ECO:0000313" key="3">
    <source>
        <dbReference type="EMBL" id="PWY93072.1"/>
    </source>
</evidence>
<evidence type="ECO:0000256" key="1">
    <source>
        <dbReference type="SAM" id="MobiDB-lite"/>
    </source>
</evidence>
<name>A0A317X608_9EURO</name>
<evidence type="ECO:0000313" key="4">
    <source>
        <dbReference type="Proteomes" id="UP000246702"/>
    </source>
</evidence>
<dbReference type="AlphaFoldDB" id="A0A317X608"/>
<gene>
    <name evidence="3" type="ORF">BO94DRAFT_622263</name>
</gene>
<evidence type="ECO:0008006" key="5">
    <source>
        <dbReference type="Google" id="ProtNLM"/>
    </source>
</evidence>
<keyword evidence="4" id="KW-1185">Reference proteome</keyword>
<proteinExistence type="predicted"/>
<dbReference type="EMBL" id="MSFK01000007">
    <property type="protein sequence ID" value="PWY93072.1"/>
    <property type="molecule type" value="Genomic_DNA"/>
</dbReference>
<organism evidence="3 4">
    <name type="scientific">Aspergillus sclerotioniger CBS 115572</name>
    <dbReference type="NCBI Taxonomy" id="1450535"/>
    <lineage>
        <taxon>Eukaryota</taxon>
        <taxon>Fungi</taxon>
        <taxon>Dikarya</taxon>
        <taxon>Ascomycota</taxon>
        <taxon>Pezizomycotina</taxon>
        <taxon>Eurotiomycetes</taxon>
        <taxon>Eurotiomycetidae</taxon>
        <taxon>Eurotiales</taxon>
        <taxon>Aspergillaceae</taxon>
        <taxon>Aspergillus</taxon>
        <taxon>Aspergillus subgen. Circumdati</taxon>
    </lineage>
</organism>
<feature type="signal peptide" evidence="2">
    <location>
        <begin position="1"/>
        <end position="26"/>
    </location>
</feature>
<keyword evidence="2" id="KW-0732">Signal</keyword>
<accession>A0A317X608</accession>
<dbReference type="GeneID" id="37119205"/>
<sequence length="386" mass="40326">MAAPRSHSSILPILLLALTLTPFTTAQLTLDTTDPQTTASPSVETVSFIDASGIPITTASALDNNAWYIPLTGPAPSPTGASWGAQVQYNDDLAEMLPIAFGTTSTSSSTATILSASGPTTQSGSLELSLPLPTSNTFLLGKDTSLTITTTESNSTLSTLPVGINLGFANHWNGSLVLGGNYDSNRIYNEPHWQTTPETSSGNSSFITTGIQDISAVTINLFSIPNTTTPTTSYPFGSSSIESSTSAIPAILNFTSETISVPDSTYCGRNISIIFNPTEEAYPEFDIPVWGDLIPEGSRCEVNSKGKFVLGRPFFQAAYLYVSAEGDVYFSSVTRENVGVSPRGFDLHVRLSQVVEGTDMGVNGTGTGGNGTSVGGKVSGKSGKGV</sequence>
<dbReference type="Proteomes" id="UP000246702">
    <property type="component" value="Unassembled WGS sequence"/>
</dbReference>
<feature type="chain" id="PRO_5016319474" description="Acid protease" evidence="2">
    <location>
        <begin position="27"/>
        <end position="386"/>
    </location>
</feature>
<dbReference type="RefSeq" id="XP_025469833.1">
    <property type="nucleotide sequence ID" value="XM_025617062.1"/>
</dbReference>